<reference evidence="1 2" key="1">
    <citation type="submission" date="2017-09" db="EMBL/GenBank/DDBJ databases">
        <authorList>
            <person name="Choi Z."/>
            <person name="Grubb S."/>
            <person name="Kuchan S."/>
            <person name="Pennathur K."/>
            <person name="Roskowski K."/>
            <person name="Garlena R.A."/>
            <person name="Russell D.A."/>
            <person name="Pope W.H."/>
            <person name="Jacobs-Sera D."/>
            <person name="Hatfull G.F."/>
        </authorList>
    </citation>
    <scope>NUCLEOTIDE SEQUENCE [LARGE SCALE GENOMIC DNA]</scope>
</reference>
<protein>
    <submittedName>
        <fullName evidence="1">Uncharacterized protein</fullName>
    </submittedName>
</protein>
<proteinExistence type="predicted"/>
<dbReference type="EMBL" id="MF919542">
    <property type="protein sequence ID" value="ATS93087.1"/>
    <property type="molecule type" value="Genomic_DNA"/>
</dbReference>
<evidence type="ECO:0000313" key="1">
    <source>
        <dbReference type="EMBL" id="ATS93087.1"/>
    </source>
</evidence>
<accession>A0A2D2W4G4</accession>
<gene>
    <name evidence="1" type="ORF">SEA_PATIO_5</name>
</gene>
<dbReference type="Proteomes" id="UP000240586">
    <property type="component" value="Segment"/>
</dbReference>
<keyword evidence="2" id="KW-1185">Reference proteome</keyword>
<evidence type="ECO:0000313" key="2">
    <source>
        <dbReference type="Proteomes" id="UP000240586"/>
    </source>
</evidence>
<name>A0A2D2W4G4_9CAUD</name>
<organism evidence="1 2">
    <name type="scientific">Gordonia phage Patio</name>
    <dbReference type="NCBI Taxonomy" id="2041515"/>
    <lineage>
        <taxon>Viruses</taxon>
        <taxon>Duplodnaviria</taxon>
        <taxon>Heunggongvirae</taxon>
        <taxon>Uroviricota</taxon>
        <taxon>Caudoviricetes</taxon>
        <taxon>Zierdtviridae</taxon>
        <taxon>Emilbogenvirinae</taxon>
        <taxon>Skysandvirus</taxon>
        <taxon>Skysandvirus patio</taxon>
    </lineage>
</organism>
<sequence length="108" mass="12069">MVTSSDLALAEATLKRLRESLGKLDHGTSEGFDAVLAAMEDERKGLEEREAEQEKVLRRVRVHIANAMTPIERKITKQDQMAFVDDLVSNLLGEGLLIPFLGYEEEPS</sequence>